<evidence type="ECO:0000256" key="1">
    <source>
        <dbReference type="ARBA" id="ARBA00022741"/>
    </source>
</evidence>
<evidence type="ECO:0000313" key="5">
    <source>
        <dbReference type="EMBL" id="QGG97124.1"/>
    </source>
</evidence>
<keyword evidence="1" id="KW-0547">Nucleotide-binding</keyword>
<sequence length="571" mass="62168">MSRPGRALFEDVSVTVAEGDRLGIVGLNGTGKSTLLRVLAGATEPESGVVRRGRGVRVAMLDQEAALPDGTALEAVGESWEAAAVLDRLGMGPHADRDIAVLSGGQRKRVALARTLVAECDLLVLDEPTNHLDIDGIAWLEDRLAAFTGGLVLVTHDRHLLDRATTRILELDRGRSHVHEGGYASYLEARAEREERAAQAESVRRNLARSELAWLRRGAPARTRKPKARIEAATALVEGRPEVAARAGALDLHLGTPRLGDKVVDLHGVGHRFGDGPWLFRGVDLALDRRERLGIVGVNGTGKSTLLDIVAGRTIPAEGAVDTGTTVALGYYDQMTRELDPQARVREVVAGPHRDPDWTDARLLESFWFDADAQFAPVELLSGGERRRLQLLTVLAAKPNVLLLDEPTNDLDVDTLRVLEDFLDEWPGALLVVSHDRAFLERTVTDVVVLDGSGRAGRRPGGYAAWEEERRTARSGPKAAPKGRAATPARPSAQAERRASKSSLRNQMKSTEKELARLERRHAELTAAVAEVGSDHVELARLGAELSAVDEERRQVEERWLELGEELESQG</sequence>
<dbReference type="SMART" id="SM00382">
    <property type="entry name" value="AAA"/>
    <property type="match status" value="2"/>
</dbReference>
<dbReference type="CDD" id="cd03221">
    <property type="entry name" value="ABCF_EF-3"/>
    <property type="match status" value="2"/>
</dbReference>
<feature type="domain" description="ABC transporter" evidence="4">
    <location>
        <begin position="264"/>
        <end position="486"/>
    </location>
</feature>
<dbReference type="KEGG" id="atq:GH723_14010"/>
<dbReference type="PANTHER" id="PTHR42855">
    <property type="entry name" value="ABC TRANSPORTER ATP-BINDING SUBUNIT"/>
    <property type="match status" value="1"/>
</dbReference>
<name>A0A5Q2RP00_9ACTN</name>
<dbReference type="AlphaFoldDB" id="A0A5Q2RP00"/>
<dbReference type="GO" id="GO:0016887">
    <property type="term" value="F:ATP hydrolysis activity"/>
    <property type="evidence" value="ECO:0007669"/>
    <property type="project" value="InterPro"/>
</dbReference>
<dbReference type="InterPro" id="IPR051309">
    <property type="entry name" value="ABCF_ATPase"/>
</dbReference>
<evidence type="ECO:0000256" key="3">
    <source>
        <dbReference type="SAM" id="MobiDB-lite"/>
    </source>
</evidence>
<dbReference type="PROSITE" id="PS50893">
    <property type="entry name" value="ABC_TRANSPORTER_2"/>
    <property type="match status" value="2"/>
</dbReference>
<dbReference type="GO" id="GO:0005524">
    <property type="term" value="F:ATP binding"/>
    <property type="evidence" value="ECO:0007669"/>
    <property type="project" value="UniProtKB-KW"/>
</dbReference>
<dbReference type="SUPFAM" id="SSF52540">
    <property type="entry name" value="P-loop containing nucleoside triphosphate hydrolases"/>
    <property type="match status" value="2"/>
</dbReference>
<dbReference type="Pfam" id="PF00005">
    <property type="entry name" value="ABC_tran"/>
    <property type="match status" value="2"/>
</dbReference>
<dbReference type="GO" id="GO:0003677">
    <property type="term" value="F:DNA binding"/>
    <property type="evidence" value="ECO:0007669"/>
    <property type="project" value="InterPro"/>
</dbReference>
<gene>
    <name evidence="5" type="ORF">GH723_14010</name>
</gene>
<dbReference type="PANTHER" id="PTHR42855:SF1">
    <property type="entry name" value="ABC TRANSPORTER DOMAIN-CONTAINING PROTEIN"/>
    <property type="match status" value="1"/>
</dbReference>
<proteinExistence type="predicted"/>
<dbReference type="InterPro" id="IPR032524">
    <property type="entry name" value="ABC_tran_C"/>
</dbReference>
<evidence type="ECO:0000259" key="4">
    <source>
        <dbReference type="PROSITE" id="PS50893"/>
    </source>
</evidence>
<dbReference type="EMBL" id="CP045851">
    <property type="protein sequence ID" value="QGG97124.1"/>
    <property type="molecule type" value="Genomic_DNA"/>
</dbReference>
<organism evidence="5 6">
    <name type="scientific">Actinomarinicola tropica</name>
    <dbReference type="NCBI Taxonomy" id="2789776"/>
    <lineage>
        <taxon>Bacteria</taxon>
        <taxon>Bacillati</taxon>
        <taxon>Actinomycetota</taxon>
        <taxon>Acidimicrobiia</taxon>
        <taxon>Acidimicrobiales</taxon>
        <taxon>Iamiaceae</taxon>
        <taxon>Actinomarinicola</taxon>
    </lineage>
</organism>
<dbReference type="Pfam" id="PF16326">
    <property type="entry name" value="ABC_tran_CTD"/>
    <property type="match status" value="1"/>
</dbReference>
<keyword evidence="6" id="KW-1185">Reference proteome</keyword>
<dbReference type="InterPro" id="IPR027417">
    <property type="entry name" value="P-loop_NTPase"/>
</dbReference>
<dbReference type="PROSITE" id="PS00211">
    <property type="entry name" value="ABC_TRANSPORTER_1"/>
    <property type="match status" value="2"/>
</dbReference>
<accession>A0A5Q2RP00</accession>
<dbReference type="Pfam" id="PF12848">
    <property type="entry name" value="ABC_tran_Xtn"/>
    <property type="match status" value="1"/>
</dbReference>
<dbReference type="Proteomes" id="UP000334019">
    <property type="component" value="Chromosome"/>
</dbReference>
<evidence type="ECO:0000256" key="2">
    <source>
        <dbReference type="ARBA" id="ARBA00022840"/>
    </source>
</evidence>
<keyword evidence="2 5" id="KW-0067">ATP-binding</keyword>
<reference evidence="5 6" key="1">
    <citation type="submission" date="2019-11" db="EMBL/GenBank/DDBJ databases">
        <authorList>
            <person name="He Y."/>
        </authorList>
    </citation>
    <scope>NUCLEOTIDE SEQUENCE [LARGE SCALE GENOMIC DNA]</scope>
    <source>
        <strain evidence="5 6">SCSIO 58843</strain>
    </source>
</reference>
<dbReference type="InterPro" id="IPR017871">
    <property type="entry name" value="ABC_transporter-like_CS"/>
</dbReference>
<dbReference type="InterPro" id="IPR003593">
    <property type="entry name" value="AAA+_ATPase"/>
</dbReference>
<dbReference type="Gene3D" id="3.40.50.300">
    <property type="entry name" value="P-loop containing nucleotide triphosphate hydrolases"/>
    <property type="match status" value="3"/>
</dbReference>
<dbReference type="InterPro" id="IPR003439">
    <property type="entry name" value="ABC_transporter-like_ATP-bd"/>
</dbReference>
<feature type="region of interest" description="Disordered" evidence="3">
    <location>
        <begin position="455"/>
        <end position="512"/>
    </location>
</feature>
<dbReference type="InterPro" id="IPR032781">
    <property type="entry name" value="ABC_tran_Xtn"/>
</dbReference>
<protein>
    <submittedName>
        <fullName evidence="5">ATP-binding cassette domain-containing protein</fullName>
    </submittedName>
</protein>
<feature type="domain" description="ABC transporter" evidence="4">
    <location>
        <begin position="1"/>
        <end position="198"/>
    </location>
</feature>
<evidence type="ECO:0000313" key="6">
    <source>
        <dbReference type="Proteomes" id="UP000334019"/>
    </source>
</evidence>